<dbReference type="AlphaFoldDB" id="A0A2P2KKC2"/>
<name>A0A2P2KKC2_RHIMU</name>
<organism evidence="1">
    <name type="scientific">Rhizophora mucronata</name>
    <name type="common">Asiatic mangrove</name>
    <dbReference type="NCBI Taxonomy" id="61149"/>
    <lineage>
        <taxon>Eukaryota</taxon>
        <taxon>Viridiplantae</taxon>
        <taxon>Streptophyta</taxon>
        <taxon>Embryophyta</taxon>
        <taxon>Tracheophyta</taxon>
        <taxon>Spermatophyta</taxon>
        <taxon>Magnoliopsida</taxon>
        <taxon>eudicotyledons</taxon>
        <taxon>Gunneridae</taxon>
        <taxon>Pentapetalae</taxon>
        <taxon>rosids</taxon>
        <taxon>fabids</taxon>
        <taxon>Malpighiales</taxon>
        <taxon>Rhizophoraceae</taxon>
        <taxon>Rhizophora</taxon>
    </lineage>
</organism>
<sequence>MFELPKNGVLPVRVEAKAPQ</sequence>
<accession>A0A2P2KKC2</accession>
<reference evidence="1" key="1">
    <citation type="submission" date="2018-02" db="EMBL/GenBank/DDBJ databases">
        <title>Rhizophora mucronata_Transcriptome.</title>
        <authorList>
            <person name="Meera S.P."/>
            <person name="Sreeshan A."/>
            <person name="Augustine A."/>
        </authorList>
    </citation>
    <scope>NUCLEOTIDE SEQUENCE</scope>
    <source>
        <tissue evidence="1">Leaf</tissue>
    </source>
</reference>
<proteinExistence type="predicted"/>
<protein>
    <submittedName>
        <fullName evidence="1">Uncharacterized protein</fullName>
    </submittedName>
</protein>
<evidence type="ECO:0000313" key="1">
    <source>
        <dbReference type="EMBL" id="MBX06165.1"/>
    </source>
</evidence>
<dbReference type="EMBL" id="GGEC01025681">
    <property type="protein sequence ID" value="MBX06165.1"/>
    <property type="molecule type" value="Transcribed_RNA"/>
</dbReference>